<dbReference type="AlphaFoldDB" id="A0AAV8SG59"/>
<feature type="domain" description="CRC" evidence="5">
    <location>
        <begin position="75"/>
        <end position="199"/>
    </location>
</feature>
<dbReference type="PROSITE" id="PS51634">
    <property type="entry name" value="CRC"/>
    <property type="match status" value="1"/>
</dbReference>
<comment type="similarity">
    <text evidence="2">Belongs to the lin-54 family.</text>
</comment>
<dbReference type="InterPro" id="IPR005172">
    <property type="entry name" value="CRC"/>
</dbReference>
<dbReference type="InterPro" id="IPR033467">
    <property type="entry name" value="Tesmin/TSO1-like_CXC"/>
</dbReference>
<evidence type="ECO:0000313" key="7">
    <source>
        <dbReference type="Proteomes" id="UP001159364"/>
    </source>
</evidence>
<dbReference type="GO" id="GO:0005634">
    <property type="term" value="C:nucleus"/>
    <property type="evidence" value="ECO:0007669"/>
    <property type="project" value="UniProtKB-SubCell"/>
</dbReference>
<dbReference type="SMART" id="SM01114">
    <property type="entry name" value="CXC"/>
    <property type="match status" value="2"/>
</dbReference>
<evidence type="ECO:0000256" key="4">
    <source>
        <dbReference type="SAM" id="MobiDB-lite"/>
    </source>
</evidence>
<dbReference type="EMBL" id="JAIWQS010000011">
    <property type="protein sequence ID" value="KAJ8751236.1"/>
    <property type="molecule type" value="Genomic_DNA"/>
</dbReference>
<organism evidence="6 7">
    <name type="scientific">Erythroxylum novogranatense</name>
    <dbReference type="NCBI Taxonomy" id="1862640"/>
    <lineage>
        <taxon>Eukaryota</taxon>
        <taxon>Viridiplantae</taxon>
        <taxon>Streptophyta</taxon>
        <taxon>Embryophyta</taxon>
        <taxon>Tracheophyta</taxon>
        <taxon>Spermatophyta</taxon>
        <taxon>Magnoliopsida</taxon>
        <taxon>eudicotyledons</taxon>
        <taxon>Gunneridae</taxon>
        <taxon>Pentapetalae</taxon>
        <taxon>rosids</taxon>
        <taxon>fabids</taxon>
        <taxon>Malpighiales</taxon>
        <taxon>Erythroxylaceae</taxon>
        <taxon>Erythroxylum</taxon>
    </lineage>
</organism>
<comment type="caution">
    <text evidence="6">The sequence shown here is derived from an EMBL/GenBank/DDBJ whole genome shotgun (WGS) entry which is preliminary data.</text>
</comment>
<keyword evidence="3" id="KW-0539">Nucleus</keyword>
<dbReference type="Proteomes" id="UP001159364">
    <property type="component" value="Linkage Group LG11"/>
</dbReference>
<evidence type="ECO:0000259" key="5">
    <source>
        <dbReference type="PROSITE" id="PS51634"/>
    </source>
</evidence>
<name>A0AAV8SG59_9ROSI</name>
<dbReference type="Pfam" id="PF03638">
    <property type="entry name" value="TCR"/>
    <property type="match status" value="2"/>
</dbReference>
<evidence type="ECO:0000256" key="1">
    <source>
        <dbReference type="ARBA" id="ARBA00004123"/>
    </source>
</evidence>
<dbReference type="InterPro" id="IPR028307">
    <property type="entry name" value="Lin-54_fam"/>
</dbReference>
<feature type="region of interest" description="Disordered" evidence="4">
    <location>
        <begin position="488"/>
        <end position="530"/>
    </location>
</feature>
<gene>
    <name evidence="6" type="ORF">K2173_016417</name>
</gene>
<protein>
    <recommendedName>
        <fullName evidence="5">CRC domain-containing protein</fullName>
    </recommendedName>
</protein>
<dbReference type="GO" id="GO:0006355">
    <property type="term" value="P:regulation of DNA-templated transcription"/>
    <property type="evidence" value="ECO:0007669"/>
    <property type="project" value="TreeGrafter"/>
</dbReference>
<sequence length="530" mass="58197">MEQSETNCESGPKKLARQLDFTSQPPPPKKSEPQTMLQLQPHRIPHPVQKLPLPQESPVSRPRSNIEVKDCTPKKAKQCNCKHSRCLKLYCECFTASVYCNGCNCTNCHNNEENERSRNEAIGVILERNPNAFRPKIASSPRGSLNAGEDAIEVQMIGKHKKGCHCKKSGCLKKYCECFQANILCSENCKCLDCKNFDGSDERKALFSNNHNGMASSNHNGMAYLQQAANAAISGAIGSSGFGAPLASRKVKSEELLSMATKFQGNHSIVKFQQEDHIRSSVASASFSLPVPRSPNVAFPVPSEVTYKSPLSDIIQLQRVKEFCSILVVLTEETRKAFAGGGEIQRENVETSVSSILESEDIQTGQTVVEECLSGNKADIDRSVVSGTYGNDVEICRPLSPGIDLMCHEQETTFPETRSPTGATNICQNKNPKVLKSSTELECSKLYAEQERRVLAMFRDHLNGFIACASIKEGKNCPRAKNMVKPLERGNSKAGNANKLKSYVNGIAKSPIAPTSNRDPEIKSHDTGRK</sequence>
<dbReference type="PANTHER" id="PTHR12446:SF49">
    <property type="entry name" value="CRC DOMAIN-CONTAINING PROTEIN"/>
    <property type="match status" value="1"/>
</dbReference>
<dbReference type="PANTHER" id="PTHR12446">
    <property type="entry name" value="TESMIN/TSO1-RELATED"/>
    <property type="match status" value="1"/>
</dbReference>
<evidence type="ECO:0000313" key="6">
    <source>
        <dbReference type="EMBL" id="KAJ8751236.1"/>
    </source>
</evidence>
<feature type="region of interest" description="Disordered" evidence="4">
    <location>
        <begin position="1"/>
        <end position="65"/>
    </location>
</feature>
<reference evidence="6 7" key="1">
    <citation type="submission" date="2021-09" db="EMBL/GenBank/DDBJ databases">
        <title>Genomic insights and catalytic innovation underlie evolution of tropane alkaloids biosynthesis.</title>
        <authorList>
            <person name="Wang Y.-J."/>
            <person name="Tian T."/>
            <person name="Huang J.-P."/>
            <person name="Huang S.-X."/>
        </authorList>
    </citation>
    <scope>NUCLEOTIDE SEQUENCE [LARGE SCALE GENOMIC DNA]</scope>
    <source>
        <strain evidence="6">KIB-2018</strain>
        <tissue evidence="6">Leaf</tissue>
    </source>
</reference>
<accession>A0AAV8SG59</accession>
<evidence type="ECO:0000256" key="2">
    <source>
        <dbReference type="ARBA" id="ARBA00007267"/>
    </source>
</evidence>
<proteinExistence type="inferred from homology"/>
<feature type="compositionally biased region" description="Basic and acidic residues" evidence="4">
    <location>
        <begin position="518"/>
        <end position="530"/>
    </location>
</feature>
<evidence type="ECO:0000256" key="3">
    <source>
        <dbReference type="ARBA" id="ARBA00023242"/>
    </source>
</evidence>
<keyword evidence="7" id="KW-1185">Reference proteome</keyword>
<comment type="subcellular location">
    <subcellularLocation>
        <location evidence="1">Nucleus</location>
    </subcellularLocation>
</comment>